<evidence type="ECO:0000256" key="1">
    <source>
        <dbReference type="SAM" id="MobiDB-lite"/>
    </source>
</evidence>
<dbReference type="PANTHER" id="PTHR40257:SF1">
    <property type="entry name" value="DUF1330 DOMAIN-CONTAINING PROTEIN"/>
    <property type="match status" value="1"/>
</dbReference>
<proteinExistence type="predicted"/>
<dbReference type="Gene3D" id="3.30.70.100">
    <property type="match status" value="1"/>
</dbReference>
<dbReference type="OrthoDB" id="265717at2759"/>
<name>A0A2J5I023_9EURO</name>
<protein>
    <recommendedName>
        <fullName evidence="4">DUF1330 domain-containing protein</fullName>
    </recommendedName>
</protein>
<evidence type="ECO:0008006" key="4">
    <source>
        <dbReference type="Google" id="ProtNLM"/>
    </source>
</evidence>
<reference evidence="3" key="1">
    <citation type="submission" date="2017-12" db="EMBL/GenBank/DDBJ databases">
        <authorList>
            <consortium name="DOE Joint Genome Institute"/>
            <person name="Mondo S.J."/>
            <person name="Kjaerbolling I."/>
            <person name="Vesth T.C."/>
            <person name="Frisvad J.C."/>
            <person name="Nybo J.L."/>
            <person name="Theobald S."/>
            <person name="Kuo A."/>
            <person name="Bowyer P."/>
            <person name="Matsuda Y."/>
            <person name="Lyhne E.K."/>
            <person name="Kogle M.E."/>
            <person name="Clum A."/>
            <person name="Lipzen A."/>
            <person name="Salamov A."/>
            <person name="Ngan C.Y."/>
            <person name="Daum C."/>
            <person name="Chiniquy J."/>
            <person name="Barry K."/>
            <person name="LaButti K."/>
            <person name="Haridas S."/>
            <person name="Simmons B.A."/>
            <person name="Magnuson J.K."/>
            <person name="Mortensen U.H."/>
            <person name="Larsen T.O."/>
            <person name="Grigoriev I.V."/>
            <person name="Baker S.E."/>
            <person name="Andersen M.R."/>
            <person name="Nordberg H.P."/>
            <person name="Cantor M.N."/>
            <person name="Hua S.X."/>
        </authorList>
    </citation>
    <scope>NUCLEOTIDE SEQUENCE [LARGE SCALE GENOMIC DNA]</scope>
    <source>
        <strain evidence="3">IBT 19404</strain>
    </source>
</reference>
<evidence type="ECO:0000313" key="3">
    <source>
        <dbReference type="Proteomes" id="UP000235023"/>
    </source>
</evidence>
<dbReference type="PANTHER" id="PTHR40257">
    <property type="match status" value="1"/>
</dbReference>
<dbReference type="EMBL" id="KZ559521">
    <property type="protein sequence ID" value="PLN83110.1"/>
    <property type="molecule type" value="Genomic_DNA"/>
</dbReference>
<organism evidence="2 3">
    <name type="scientific">Aspergillus taichungensis</name>
    <dbReference type="NCBI Taxonomy" id="482145"/>
    <lineage>
        <taxon>Eukaryota</taxon>
        <taxon>Fungi</taxon>
        <taxon>Dikarya</taxon>
        <taxon>Ascomycota</taxon>
        <taxon>Pezizomycotina</taxon>
        <taxon>Eurotiomycetes</taxon>
        <taxon>Eurotiomycetidae</taxon>
        <taxon>Eurotiales</taxon>
        <taxon>Aspergillaceae</taxon>
        <taxon>Aspergillus</taxon>
        <taxon>Aspergillus subgen. Circumdati</taxon>
    </lineage>
</organism>
<sequence length="278" mass="30663">MPPCTLHLLALSPPWTPSSLISSLRNDHNRQIIVASRPRQTIIPPTIIDSTTLTSSWDLLLLIQSPPNASEPPIPNALQPAIQAEYRVNVGIPSRLLSAYDANDAALKRTPPPPLTGTLDALLSNNNNSAPQPSSQNLELSPDLLRFMDTLPKTHPGPVTMLNLLHFNHPNGKKSYAEYGRAFVPVARKRGGTAKLVGNVVPPGDESSVDSRGRLNRPGEEWWNEISIVHYPSIRHFCDMLAGEDYQDVNARYRLQALKDTFLLCTTEFDVEEAASKL</sequence>
<feature type="region of interest" description="Disordered" evidence="1">
    <location>
        <begin position="108"/>
        <end position="136"/>
    </location>
</feature>
<gene>
    <name evidence="2" type="ORF">BDW42DRAFT_192462</name>
</gene>
<accession>A0A2J5I023</accession>
<feature type="compositionally biased region" description="Low complexity" evidence="1">
    <location>
        <begin position="121"/>
        <end position="136"/>
    </location>
</feature>
<dbReference type="AlphaFoldDB" id="A0A2J5I023"/>
<keyword evidence="3" id="KW-1185">Reference proteome</keyword>
<evidence type="ECO:0000313" key="2">
    <source>
        <dbReference type="EMBL" id="PLN83110.1"/>
    </source>
</evidence>
<dbReference type="Proteomes" id="UP000235023">
    <property type="component" value="Unassembled WGS sequence"/>
</dbReference>